<dbReference type="STRING" id="1121298.SAMN05444401_2694"/>
<dbReference type="GO" id="GO:0140078">
    <property type="term" value="F:class I DNA-(apurinic or apyrimidinic site) endonuclease activity"/>
    <property type="evidence" value="ECO:0007669"/>
    <property type="project" value="UniProtKB-EC"/>
</dbReference>
<dbReference type="Pfam" id="PF07934">
    <property type="entry name" value="OGG_N"/>
    <property type="match status" value="1"/>
</dbReference>
<dbReference type="Gene3D" id="3.30.310.260">
    <property type="match status" value="1"/>
</dbReference>
<dbReference type="InterPro" id="IPR011257">
    <property type="entry name" value="DNA_glycosylase"/>
</dbReference>
<keyword evidence="5" id="KW-0234">DNA repair</keyword>
<comment type="catalytic activity">
    <reaction evidence="9">
        <text>2'-deoxyribonucleotide-(2'-deoxyribose 5'-phosphate)-2'-deoxyribonucleotide-DNA = a 3'-end 2'-deoxyribonucleotide-(2,3-dehydro-2,3-deoxyribose 5'-phosphate)-DNA + a 5'-end 5'-phospho-2'-deoxyribonucleoside-DNA + H(+)</text>
        <dbReference type="Rhea" id="RHEA:66592"/>
        <dbReference type="Rhea" id="RHEA-COMP:13180"/>
        <dbReference type="Rhea" id="RHEA-COMP:16897"/>
        <dbReference type="Rhea" id="RHEA-COMP:17067"/>
        <dbReference type="ChEBI" id="CHEBI:15378"/>
        <dbReference type="ChEBI" id="CHEBI:136412"/>
        <dbReference type="ChEBI" id="CHEBI:157695"/>
        <dbReference type="ChEBI" id="CHEBI:167181"/>
        <dbReference type="EC" id="4.2.99.18"/>
    </reaction>
</comment>
<feature type="domain" description="HhH-GPD" evidence="10">
    <location>
        <begin position="124"/>
        <end position="309"/>
    </location>
</feature>
<keyword evidence="8" id="KW-0326">Glycosidase</keyword>
<dbReference type="InterPro" id="IPR052054">
    <property type="entry name" value="Oxidative_DNA_repair_enzyme"/>
</dbReference>
<comment type="similarity">
    <text evidence="1">Belongs to the type-1 OGG1 family.</text>
</comment>
<dbReference type="Pfam" id="PF00730">
    <property type="entry name" value="HhH-GPD"/>
    <property type="match status" value="1"/>
</dbReference>
<evidence type="ECO:0000256" key="2">
    <source>
        <dbReference type="ARBA" id="ARBA00012720"/>
    </source>
</evidence>
<proteinExistence type="inferred from homology"/>
<gene>
    <name evidence="11" type="ORF">SAMN05444401_2694</name>
</gene>
<dbReference type="Gene3D" id="1.10.340.30">
    <property type="entry name" value="Hypothetical protein, domain 2"/>
    <property type="match status" value="1"/>
</dbReference>
<reference evidence="11 12" key="1">
    <citation type="submission" date="2016-11" db="EMBL/GenBank/DDBJ databases">
        <authorList>
            <person name="Jaros S."/>
            <person name="Januszkiewicz K."/>
            <person name="Wedrychowicz H."/>
        </authorList>
    </citation>
    <scope>NUCLEOTIDE SEQUENCE [LARGE SCALE GENOMIC DNA]</scope>
    <source>
        <strain evidence="11 12">DSM 21864</strain>
    </source>
</reference>
<evidence type="ECO:0000256" key="1">
    <source>
        <dbReference type="ARBA" id="ARBA00010679"/>
    </source>
</evidence>
<sequence>MDFKNIESFHGGVIIKGVKNFELNHTFDCGQCFRWERQENGNYIGVVYGRVIELEKKDDDIIIYNTNIEDFNSLWVNYFDLNRDYGSIKDKLSKDPLLSEAVEYGYGIRLLQQDPFEITLSFIISARNSIPIIMRTIKNISKAYGKAIVYKGETYYAFPTPEELRNLKVEDYESCGGSFRSKYLKDTVDKINMVIDNTKAEDKGQFTRSEEELNEILKYDLNRIKAMEADECHTALQGFSGIGPKVADCIMLFSMNKYSAFPVDVWVKRAMQFFYLAPDVSLPKIRVFAREKFGDLSGFAQQYLFYYARGNHINIDDKPQINI</sequence>
<dbReference type="GO" id="GO:0008534">
    <property type="term" value="F:oxidized purine nucleobase lesion DNA N-glycosylase activity"/>
    <property type="evidence" value="ECO:0007669"/>
    <property type="project" value="InterPro"/>
</dbReference>
<dbReference type="SUPFAM" id="SSF55945">
    <property type="entry name" value="TATA-box binding protein-like"/>
    <property type="match status" value="1"/>
</dbReference>
<evidence type="ECO:0000256" key="9">
    <source>
        <dbReference type="ARBA" id="ARBA00044632"/>
    </source>
</evidence>
<dbReference type="CDD" id="cd00056">
    <property type="entry name" value="ENDO3c"/>
    <property type="match status" value="1"/>
</dbReference>
<dbReference type="Gene3D" id="1.10.1670.10">
    <property type="entry name" value="Helix-hairpin-Helix base-excision DNA repair enzymes (C-terminal)"/>
    <property type="match status" value="1"/>
</dbReference>
<evidence type="ECO:0000256" key="8">
    <source>
        <dbReference type="ARBA" id="ARBA00023295"/>
    </source>
</evidence>
<protein>
    <recommendedName>
        <fullName evidence="2">DNA-(apurinic or apyrimidinic site) lyase</fullName>
        <ecNumber evidence="2">4.2.99.18</ecNumber>
    </recommendedName>
</protein>
<dbReference type="AlphaFoldDB" id="A0A1M6I8S9"/>
<dbReference type="OrthoDB" id="9798522at2"/>
<dbReference type="InterPro" id="IPR012904">
    <property type="entry name" value="OGG_N"/>
</dbReference>
<dbReference type="PANTHER" id="PTHR10242">
    <property type="entry name" value="8-OXOGUANINE DNA GLYCOSYLASE"/>
    <property type="match status" value="1"/>
</dbReference>
<dbReference type="SMART" id="SM00478">
    <property type="entry name" value="ENDO3c"/>
    <property type="match status" value="1"/>
</dbReference>
<dbReference type="GO" id="GO:0003684">
    <property type="term" value="F:damaged DNA binding"/>
    <property type="evidence" value="ECO:0007669"/>
    <property type="project" value="InterPro"/>
</dbReference>
<accession>A0A1M6I8S9</accession>
<evidence type="ECO:0000256" key="4">
    <source>
        <dbReference type="ARBA" id="ARBA00022801"/>
    </source>
</evidence>
<keyword evidence="12" id="KW-1185">Reference proteome</keyword>
<evidence type="ECO:0000256" key="3">
    <source>
        <dbReference type="ARBA" id="ARBA00022763"/>
    </source>
</evidence>
<evidence type="ECO:0000259" key="10">
    <source>
        <dbReference type="SMART" id="SM00478"/>
    </source>
</evidence>
<name>A0A1M6I8S9_9CLOT</name>
<dbReference type="RefSeq" id="WP_073007527.1">
    <property type="nucleotide sequence ID" value="NZ_FQZO01000004.1"/>
</dbReference>
<organism evidence="11 12">
    <name type="scientific">Clostridium amylolyticum</name>
    <dbReference type="NCBI Taxonomy" id="1121298"/>
    <lineage>
        <taxon>Bacteria</taxon>
        <taxon>Bacillati</taxon>
        <taxon>Bacillota</taxon>
        <taxon>Clostridia</taxon>
        <taxon>Eubacteriales</taxon>
        <taxon>Clostridiaceae</taxon>
        <taxon>Clostridium</taxon>
    </lineage>
</organism>
<keyword evidence="3" id="KW-0227">DNA damage</keyword>
<dbReference type="EMBL" id="FQZO01000004">
    <property type="protein sequence ID" value="SHJ30891.1"/>
    <property type="molecule type" value="Genomic_DNA"/>
</dbReference>
<keyword evidence="4" id="KW-0378">Hydrolase</keyword>
<dbReference type="InterPro" id="IPR003265">
    <property type="entry name" value="HhH-GPD_domain"/>
</dbReference>
<keyword evidence="7" id="KW-0511">Multifunctional enzyme</keyword>
<dbReference type="Proteomes" id="UP000184080">
    <property type="component" value="Unassembled WGS sequence"/>
</dbReference>
<dbReference type="SUPFAM" id="SSF48150">
    <property type="entry name" value="DNA-glycosylase"/>
    <property type="match status" value="1"/>
</dbReference>
<dbReference type="PANTHER" id="PTHR10242:SF2">
    <property type="entry name" value="N-GLYCOSYLASE_DNA LYASE"/>
    <property type="match status" value="1"/>
</dbReference>
<evidence type="ECO:0000313" key="12">
    <source>
        <dbReference type="Proteomes" id="UP000184080"/>
    </source>
</evidence>
<evidence type="ECO:0000256" key="7">
    <source>
        <dbReference type="ARBA" id="ARBA00023268"/>
    </source>
</evidence>
<dbReference type="InterPro" id="IPR023170">
    <property type="entry name" value="HhH_base_excis_C"/>
</dbReference>
<evidence type="ECO:0000256" key="5">
    <source>
        <dbReference type="ARBA" id="ARBA00023204"/>
    </source>
</evidence>
<evidence type="ECO:0000313" key="11">
    <source>
        <dbReference type="EMBL" id="SHJ30891.1"/>
    </source>
</evidence>
<evidence type="ECO:0000256" key="6">
    <source>
        <dbReference type="ARBA" id="ARBA00023239"/>
    </source>
</evidence>
<dbReference type="EC" id="4.2.99.18" evidence="2"/>
<keyword evidence="6 11" id="KW-0456">Lyase</keyword>
<dbReference type="GO" id="GO:0006289">
    <property type="term" value="P:nucleotide-excision repair"/>
    <property type="evidence" value="ECO:0007669"/>
    <property type="project" value="InterPro"/>
</dbReference>
<dbReference type="GO" id="GO:0006284">
    <property type="term" value="P:base-excision repair"/>
    <property type="evidence" value="ECO:0007669"/>
    <property type="project" value="InterPro"/>
</dbReference>